<evidence type="ECO:0000313" key="11">
    <source>
        <dbReference type="EMBL" id="SFK17766.1"/>
    </source>
</evidence>
<dbReference type="InterPro" id="IPR038371">
    <property type="entry name" value="Cu_polyphenol_OxRdtase_sf"/>
</dbReference>
<evidence type="ECO:0000256" key="6">
    <source>
        <dbReference type="ARBA" id="ARBA00022833"/>
    </source>
</evidence>
<evidence type="ECO:0000256" key="1">
    <source>
        <dbReference type="ARBA" id="ARBA00000553"/>
    </source>
</evidence>
<dbReference type="InterPro" id="IPR011324">
    <property type="entry name" value="Cytotoxic_necrot_fac-like_cat"/>
</dbReference>
<dbReference type="STRING" id="52441.SAMN05216302_1001247"/>
<reference evidence="12" key="1">
    <citation type="submission" date="2016-10" db="EMBL/GenBank/DDBJ databases">
        <authorList>
            <person name="Varghese N."/>
            <person name="Submissions S."/>
        </authorList>
    </citation>
    <scope>NUCLEOTIDE SEQUENCE [LARGE SCALE GENOMIC DNA]</scope>
    <source>
        <strain evidence="12">Nm69</strain>
    </source>
</reference>
<dbReference type="Gene3D" id="3.60.140.10">
    <property type="entry name" value="CNF1/YfiH-like putative cysteine hydrolases"/>
    <property type="match status" value="1"/>
</dbReference>
<dbReference type="AlphaFoldDB" id="A0A1I3XFC4"/>
<evidence type="ECO:0000256" key="8">
    <source>
        <dbReference type="ARBA" id="ARBA00048968"/>
    </source>
</evidence>
<sequence length="260" mass="28232">MIDTIIPDWPAPAHVKGMFTTRHGGVSSGLHGTYATLNLGMHVNDHPGNVAINRALLRKHLPGDPQWLQQVHGANHVWIDQAGALPRDAAEDKQGDAALSRQYNTVCAIMVADCLPVFLCDTAGTTVGVVHAGWRGLATGVIEQSIAAMQIESNQLMAWLGPAIGPDHFEVGDEVRTAFVSQDSHAARAFTSNRNSVEHAEIKWFANIFELARQHLACAGVTRIYGGGICTYSDPARFFSYRRDGETGRMAALIWLEKPA</sequence>
<comment type="catalytic activity">
    <reaction evidence="1">
        <text>inosine + phosphate = alpha-D-ribose 1-phosphate + hypoxanthine</text>
        <dbReference type="Rhea" id="RHEA:27646"/>
        <dbReference type="ChEBI" id="CHEBI:17368"/>
        <dbReference type="ChEBI" id="CHEBI:17596"/>
        <dbReference type="ChEBI" id="CHEBI:43474"/>
        <dbReference type="ChEBI" id="CHEBI:57720"/>
        <dbReference type="EC" id="2.4.2.1"/>
    </reaction>
    <physiologicalReaction direction="left-to-right" evidence="1">
        <dbReference type="Rhea" id="RHEA:27647"/>
    </physiologicalReaction>
</comment>
<proteinExistence type="inferred from homology"/>
<keyword evidence="12" id="KW-1185">Reference proteome</keyword>
<evidence type="ECO:0000313" key="12">
    <source>
        <dbReference type="Proteomes" id="UP000199533"/>
    </source>
</evidence>
<gene>
    <name evidence="11" type="ORF">SAMN05216302_1001247</name>
</gene>
<comment type="catalytic activity">
    <reaction evidence="9">
        <text>S-methyl-5'-thioadenosine + phosphate = 5-(methylsulfanyl)-alpha-D-ribose 1-phosphate + adenine</text>
        <dbReference type="Rhea" id="RHEA:11852"/>
        <dbReference type="ChEBI" id="CHEBI:16708"/>
        <dbReference type="ChEBI" id="CHEBI:17509"/>
        <dbReference type="ChEBI" id="CHEBI:43474"/>
        <dbReference type="ChEBI" id="CHEBI:58533"/>
        <dbReference type="EC" id="2.4.2.28"/>
    </reaction>
    <physiologicalReaction direction="left-to-right" evidence="9">
        <dbReference type="Rhea" id="RHEA:11853"/>
    </physiologicalReaction>
</comment>
<dbReference type="InterPro" id="IPR003730">
    <property type="entry name" value="Cu_polyphenol_OxRdtase"/>
</dbReference>
<evidence type="ECO:0000256" key="5">
    <source>
        <dbReference type="ARBA" id="ARBA00022801"/>
    </source>
</evidence>
<keyword evidence="6" id="KW-0862">Zinc</keyword>
<dbReference type="PANTHER" id="PTHR30616:SF2">
    <property type="entry name" value="PURINE NUCLEOSIDE PHOSPHORYLASE LACC1"/>
    <property type="match status" value="1"/>
</dbReference>
<dbReference type="CDD" id="cd16833">
    <property type="entry name" value="YfiH"/>
    <property type="match status" value="1"/>
</dbReference>
<dbReference type="RefSeq" id="WP_090696554.1">
    <property type="nucleotide sequence ID" value="NZ_FOSP01000001.1"/>
</dbReference>
<evidence type="ECO:0000256" key="10">
    <source>
        <dbReference type="RuleBase" id="RU361274"/>
    </source>
</evidence>
<evidence type="ECO:0000256" key="7">
    <source>
        <dbReference type="ARBA" id="ARBA00047989"/>
    </source>
</evidence>
<evidence type="ECO:0000256" key="4">
    <source>
        <dbReference type="ARBA" id="ARBA00022723"/>
    </source>
</evidence>
<name>A0A1I3XFC4_9PROT</name>
<evidence type="ECO:0000256" key="2">
    <source>
        <dbReference type="ARBA" id="ARBA00007353"/>
    </source>
</evidence>
<organism evidence="11 12">
    <name type="scientific">Nitrosomonas aestuarii</name>
    <dbReference type="NCBI Taxonomy" id="52441"/>
    <lineage>
        <taxon>Bacteria</taxon>
        <taxon>Pseudomonadati</taxon>
        <taxon>Pseudomonadota</taxon>
        <taxon>Betaproteobacteria</taxon>
        <taxon>Nitrosomonadales</taxon>
        <taxon>Nitrosomonadaceae</taxon>
        <taxon>Nitrosomonas</taxon>
    </lineage>
</organism>
<dbReference type="EMBL" id="FOSP01000001">
    <property type="protein sequence ID" value="SFK17766.1"/>
    <property type="molecule type" value="Genomic_DNA"/>
</dbReference>
<keyword evidence="4" id="KW-0479">Metal-binding</keyword>
<dbReference type="OrthoDB" id="4279at2"/>
<dbReference type="Pfam" id="PF02578">
    <property type="entry name" value="Cu-oxidase_4"/>
    <property type="match status" value="1"/>
</dbReference>
<protein>
    <recommendedName>
        <fullName evidence="10">Purine nucleoside phosphorylase</fullName>
    </recommendedName>
</protein>
<dbReference type="Proteomes" id="UP000199533">
    <property type="component" value="Unassembled WGS sequence"/>
</dbReference>
<dbReference type="GO" id="GO:0016787">
    <property type="term" value="F:hydrolase activity"/>
    <property type="evidence" value="ECO:0007669"/>
    <property type="project" value="UniProtKB-KW"/>
</dbReference>
<dbReference type="NCBIfam" id="TIGR00726">
    <property type="entry name" value="peptidoglycan editing factor PgeF"/>
    <property type="match status" value="1"/>
</dbReference>
<comment type="catalytic activity">
    <reaction evidence="7">
        <text>adenosine + H2O + H(+) = inosine + NH4(+)</text>
        <dbReference type="Rhea" id="RHEA:24408"/>
        <dbReference type="ChEBI" id="CHEBI:15377"/>
        <dbReference type="ChEBI" id="CHEBI:15378"/>
        <dbReference type="ChEBI" id="CHEBI:16335"/>
        <dbReference type="ChEBI" id="CHEBI:17596"/>
        <dbReference type="ChEBI" id="CHEBI:28938"/>
        <dbReference type="EC" id="3.5.4.4"/>
    </reaction>
    <physiologicalReaction direction="left-to-right" evidence="7">
        <dbReference type="Rhea" id="RHEA:24409"/>
    </physiologicalReaction>
</comment>
<evidence type="ECO:0000256" key="9">
    <source>
        <dbReference type="ARBA" id="ARBA00049893"/>
    </source>
</evidence>
<accession>A0A1I3XFC4</accession>
<evidence type="ECO:0000256" key="3">
    <source>
        <dbReference type="ARBA" id="ARBA00022679"/>
    </source>
</evidence>
<comment type="similarity">
    <text evidence="2 10">Belongs to the purine nucleoside phosphorylase YfiH/LACC1 family.</text>
</comment>
<dbReference type="GO" id="GO:0017061">
    <property type="term" value="F:S-methyl-5-thioadenosine phosphorylase activity"/>
    <property type="evidence" value="ECO:0007669"/>
    <property type="project" value="UniProtKB-EC"/>
</dbReference>
<keyword evidence="5" id="KW-0378">Hydrolase</keyword>
<dbReference type="PANTHER" id="PTHR30616">
    <property type="entry name" value="UNCHARACTERIZED PROTEIN YFIH"/>
    <property type="match status" value="1"/>
</dbReference>
<keyword evidence="3" id="KW-0808">Transferase</keyword>
<dbReference type="GO" id="GO:0005507">
    <property type="term" value="F:copper ion binding"/>
    <property type="evidence" value="ECO:0007669"/>
    <property type="project" value="TreeGrafter"/>
</dbReference>
<dbReference type="SUPFAM" id="SSF64438">
    <property type="entry name" value="CNF1/YfiH-like putative cysteine hydrolases"/>
    <property type="match status" value="1"/>
</dbReference>
<comment type="catalytic activity">
    <reaction evidence="8">
        <text>adenosine + phosphate = alpha-D-ribose 1-phosphate + adenine</text>
        <dbReference type="Rhea" id="RHEA:27642"/>
        <dbReference type="ChEBI" id="CHEBI:16335"/>
        <dbReference type="ChEBI" id="CHEBI:16708"/>
        <dbReference type="ChEBI" id="CHEBI:43474"/>
        <dbReference type="ChEBI" id="CHEBI:57720"/>
        <dbReference type="EC" id="2.4.2.1"/>
    </reaction>
    <physiologicalReaction direction="left-to-right" evidence="8">
        <dbReference type="Rhea" id="RHEA:27643"/>
    </physiologicalReaction>
</comment>